<organism evidence="1 2">
    <name type="scientific">Trichonephila inaurata madagascariensis</name>
    <dbReference type="NCBI Taxonomy" id="2747483"/>
    <lineage>
        <taxon>Eukaryota</taxon>
        <taxon>Metazoa</taxon>
        <taxon>Ecdysozoa</taxon>
        <taxon>Arthropoda</taxon>
        <taxon>Chelicerata</taxon>
        <taxon>Arachnida</taxon>
        <taxon>Araneae</taxon>
        <taxon>Araneomorphae</taxon>
        <taxon>Entelegynae</taxon>
        <taxon>Araneoidea</taxon>
        <taxon>Nephilidae</taxon>
        <taxon>Trichonephila</taxon>
        <taxon>Trichonephila inaurata</taxon>
    </lineage>
</organism>
<accession>A0A8X6XIT6</accession>
<reference evidence="1" key="1">
    <citation type="submission" date="2020-08" db="EMBL/GenBank/DDBJ databases">
        <title>Multicomponent nature underlies the extraordinary mechanical properties of spider dragline silk.</title>
        <authorList>
            <person name="Kono N."/>
            <person name="Nakamura H."/>
            <person name="Mori M."/>
            <person name="Yoshida Y."/>
            <person name="Ohtoshi R."/>
            <person name="Malay A.D."/>
            <person name="Moran D.A.P."/>
            <person name="Tomita M."/>
            <person name="Numata K."/>
            <person name="Arakawa K."/>
        </authorList>
    </citation>
    <scope>NUCLEOTIDE SEQUENCE</scope>
</reference>
<dbReference type="AlphaFoldDB" id="A0A8X6XIT6"/>
<dbReference type="Proteomes" id="UP000886998">
    <property type="component" value="Unassembled WGS sequence"/>
</dbReference>
<protein>
    <submittedName>
        <fullName evidence="1">Uncharacterized protein</fullName>
    </submittedName>
</protein>
<comment type="caution">
    <text evidence="1">The sequence shown here is derived from an EMBL/GenBank/DDBJ whole genome shotgun (WGS) entry which is preliminary data.</text>
</comment>
<gene>
    <name evidence="1" type="primary">AVEN_125678_1</name>
    <name evidence="1" type="ORF">TNIN_206361</name>
</gene>
<keyword evidence="2" id="KW-1185">Reference proteome</keyword>
<dbReference type="OrthoDB" id="6449008at2759"/>
<evidence type="ECO:0000313" key="2">
    <source>
        <dbReference type="Proteomes" id="UP000886998"/>
    </source>
</evidence>
<sequence>MQRMHWLGSAHIRSLKFVNRERTFSSCPSSYSASPTHFIDCIEPSVRQLRNEGMNGLVKLLERHGILDMVLVFGTKGY</sequence>
<name>A0A8X6XIT6_9ARAC</name>
<dbReference type="EMBL" id="BMAV01009590">
    <property type="protein sequence ID" value="GFY53961.1"/>
    <property type="molecule type" value="Genomic_DNA"/>
</dbReference>
<evidence type="ECO:0000313" key="1">
    <source>
        <dbReference type="EMBL" id="GFY53961.1"/>
    </source>
</evidence>
<proteinExistence type="predicted"/>